<name>A0ACC1XPC2_MELAZ</name>
<organism evidence="1 2">
    <name type="scientific">Melia azedarach</name>
    <name type="common">Chinaberry tree</name>
    <dbReference type="NCBI Taxonomy" id="155640"/>
    <lineage>
        <taxon>Eukaryota</taxon>
        <taxon>Viridiplantae</taxon>
        <taxon>Streptophyta</taxon>
        <taxon>Embryophyta</taxon>
        <taxon>Tracheophyta</taxon>
        <taxon>Spermatophyta</taxon>
        <taxon>Magnoliopsida</taxon>
        <taxon>eudicotyledons</taxon>
        <taxon>Gunneridae</taxon>
        <taxon>Pentapetalae</taxon>
        <taxon>rosids</taxon>
        <taxon>malvids</taxon>
        <taxon>Sapindales</taxon>
        <taxon>Meliaceae</taxon>
        <taxon>Melia</taxon>
    </lineage>
</organism>
<accession>A0ACC1XPC2</accession>
<protein>
    <submittedName>
        <fullName evidence="1">Phospholipase-like protein</fullName>
    </submittedName>
</protein>
<reference evidence="1 2" key="1">
    <citation type="journal article" date="2023" name="Science">
        <title>Complex scaffold remodeling in plant triterpene biosynthesis.</title>
        <authorList>
            <person name="De La Pena R."/>
            <person name="Hodgson H."/>
            <person name="Liu J.C."/>
            <person name="Stephenson M.J."/>
            <person name="Martin A.C."/>
            <person name="Owen C."/>
            <person name="Harkess A."/>
            <person name="Leebens-Mack J."/>
            <person name="Jimenez L.E."/>
            <person name="Osbourn A."/>
            <person name="Sattely E.S."/>
        </authorList>
    </citation>
    <scope>NUCLEOTIDE SEQUENCE [LARGE SCALE GENOMIC DNA]</scope>
    <source>
        <strain evidence="2">cv. JPN11</strain>
        <tissue evidence="1">Leaf</tissue>
    </source>
</reference>
<keyword evidence="2" id="KW-1185">Reference proteome</keyword>
<gene>
    <name evidence="1" type="ORF">OWV82_015306</name>
</gene>
<proteinExistence type="predicted"/>
<evidence type="ECO:0000313" key="1">
    <source>
        <dbReference type="EMBL" id="KAJ4713178.1"/>
    </source>
</evidence>
<dbReference type="Proteomes" id="UP001164539">
    <property type="component" value="Chromosome 8"/>
</dbReference>
<dbReference type="EMBL" id="CM051401">
    <property type="protein sequence ID" value="KAJ4713178.1"/>
    <property type="molecule type" value="Genomic_DNA"/>
</dbReference>
<sequence length="322" mass="37559">MAKLTRTLKIKKADHFLAQPTTLSHLWVIDKIREKLTETQYQMFRKTCFGHFLDLQALKFSGNLVHHVLLHEVQKESVENELWFLVQNTPIRFSRMEFGLITGLNFGHYPQELGGSTRLRETYFDGSPVITFKDIDLAYDRLDFTTVDDMDAVKLSLFFFVERLLLGRPTRHRSDPWVLELVDDLDKFNSYPWGSVAWDRTYQNLRKVLIGQAEKFKNKKANREMSGEEWKHAAYNLEGFPIAFQLWIYEAISSAGTHFVVCNNARLPRMLRWKSTKKNIRIRDIYKHIFDLKSPKLDVMLEPSFEAEGVAVCRAAGGNHVI</sequence>
<comment type="caution">
    <text evidence="1">The sequence shown here is derived from an EMBL/GenBank/DDBJ whole genome shotgun (WGS) entry which is preliminary data.</text>
</comment>
<evidence type="ECO:0000313" key="2">
    <source>
        <dbReference type="Proteomes" id="UP001164539"/>
    </source>
</evidence>